<keyword evidence="1" id="KW-0472">Membrane</keyword>
<keyword evidence="3" id="KW-1185">Reference proteome</keyword>
<gene>
    <name evidence="2" type="ORF">KP509_13G074100</name>
</gene>
<dbReference type="EMBL" id="CM035418">
    <property type="protein sequence ID" value="KAH7421765.1"/>
    <property type="molecule type" value="Genomic_DNA"/>
</dbReference>
<dbReference type="Proteomes" id="UP000825935">
    <property type="component" value="Chromosome 13"/>
</dbReference>
<evidence type="ECO:0000313" key="3">
    <source>
        <dbReference type="Proteomes" id="UP000825935"/>
    </source>
</evidence>
<sequence>MKQTGNPSCYFQGVETAACREARIYYGHYLSLKGDCRCSVTSSPSGLSISLASRETMFRVIFHRFLFSLLLLLLLLPDISNGMLTSSGEPVRRQNNRQSKGWVQDVYGRMRTIRTSRIWTHKSDKRTPGSQPPNCHGLCPHCVGSCLPLPSYVFDDHGYGINEQQHALWKCTCVY</sequence>
<keyword evidence="1" id="KW-0812">Transmembrane</keyword>
<accession>A0A8T2TK03</accession>
<reference evidence="2" key="1">
    <citation type="submission" date="2021-08" db="EMBL/GenBank/DDBJ databases">
        <title>WGS assembly of Ceratopteris richardii.</title>
        <authorList>
            <person name="Marchant D.B."/>
            <person name="Chen G."/>
            <person name="Jenkins J."/>
            <person name="Shu S."/>
            <person name="Leebens-Mack J."/>
            <person name="Grimwood J."/>
            <person name="Schmutz J."/>
            <person name="Soltis P."/>
            <person name="Soltis D."/>
            <person name="Chen Z.-H."/>
        </authorList>
    </citation>
    <scope>NUCLEOTIDE SEQUENCE</scope>
    <source>
        <strain evidence="2">Whitten #5841</strain>
        <tissue evidence="2">Leaf</tissue>
    </source>
</reference>
<dbReference type="AlphaFoldDB" id="A0A8T2TK03"/>
<comment type="caution">
    <text evidence="2">The sequence shown here is derived from an EMBL/GenBank/DDBJ whole genome shotgun (WGS) entry which is preliminary data.</text>
</comment>
<proteinExistence type="predicted"/>
<organism evidence="2 3">
    <name type="scientific">Ceratopteris richardii</name>
    <name type="common">Triangle waterfern</name>
    <dbReference type="NCBI Taxonomy" id="49495"/>
    <lineage>
        <taxon>Eukaryota</taxon>
        <taxon>Viridiplantae</taxon>
        <taxon>Streptophyta</taxon>
        <taxon>Embryophyta</taxon>
        <taxon>Tracheophyta</taxon>
        <taxon>Polypodiopsida</taxon>
        <taxon>Polypodiidae</taxon>
        <taxon>Polypodiales</taxon>
        <taxon>Pteridineae</taxon>
        <taxon>Pteridaceae</taxon>
        <taxon>Parkerioideae</taxon>
        <taxon>Ceratopteris</taxon>
    </lineage>
</organism>
<evidence type="ECO:0000313" key="2">
    <source>
        <dbReference type="EMBL" id="KAH7421765.1"/>
    </source>
</evidence>
<protein>
    <submittedName>
        <fullName evidence="2">Uncharacterized protein</fullName>
    </submittedName>
</protein>
<keyword evidence="1" id="KW-1133">Transmembrane helix</keyword>
<name>A0A8T2TK03_CERRI</name>
<evidence type="ECO:0000256" key="1">
    <source>
        <dbReference type="SAM" id="Phobius"/>
    </source>
</evidence>
<feature type="transmembrane region" description="Helical" evidence="1">
    <location>
        <begin position="57"/>
        <end position="76"/>
    </location>
</feature>